<dbReference type="PATRIC" id="fig|157838.3.peg.4323"/>
<dbReference type="NCBIfam" id="TIGR01688">
    <property type="entry name" value="dltC"/>
    <property type="match status" value="1"/>
</dbReference>
<dbReference type="InterPro" id="IPR003230">
    <property type="entry name" value="DltC"/>
</dbReference>
<dbReference type="UniPathway" id="UPA00556"/>
<evidence type="ECO:0000313" key="7">
    <source>
        <dbReference type="EMBL" id="KQL51201.1"/>
    </source>
</evidence>
<evidence type="ECO:0000259" key="6">
    <source>
        <dbReference type="PROSITE" id="PS50075"/>
    </source>
</evidence>
<evidence type="ECO:0000256" key="1">
    <source>
        <dbReference type="ARBA" id="ARBA00022450"/>
    </source>
</evidence>
<keyword evidence="4 5" id="KW-0961">Cell wall biogenesis/degradation</keyword>
<comment type="pathway">
    <text evidence="5">Cell wall biogenesis; lipoteichoic acid biosynthesis.</text>
</comment>
<feature type="modified residue" description="O-(pantetheine 4'-phosphoryl)serine" evidence="5">
    <location>
        <position position="35"/>
    </location>
</feature>
<comment type="function">
    <text evidence="5">Carrier protein involved in the D-alanylation of lipoteichoic acid (LTA). The loading of thioester-linked D-alanine onto DltC is catalyzed by D-alanine--D-alanyl carrier protein ligase DltA. The DltC-carried D-alanyl group is further transferred to cell membrane phosphatidylglycerol (PG) by forming an ester bond, probably catalyzed by DltD. D-alanylation of LTA plays an important role in modulating the properties of the cell wall in Gram-positive bacteria, influencing the net charge of the cell wall.</text>
</comment>
<comment type="similarity">
    <text evidence="5">Belongs to the DltC family.</text>
</comment>
<evidence type="ECO:0000256" key="4">
    <source>
        <dbReference type="ARBA" id="ARBA00023316"/>
    </source>
</evidence>
<reference evidence="7 8" key="1">
    <citation type="submission" date="2015-09" db="EMBL/GenBank/DDBJ databases">
        <title>Genome sequencing project for genomic taxonomy and phylogenomics of Bacillus-like bacteria.</title>
        <authorList>
            <person name="Liu B."/>
            <person name="Wang J."/>
            <person name="Zhu Y."/>
            <person name="Liu G."/>
            <person name="Chen Q."/>
            <person name="Chen Z."/>
            <person name="Lan J."/>
            <person name="Che J."/>
            <person name="Ge C."/>
            <person name="Shi H."/>
            <person name="Pan Z."/>
            <person name="Liu X."/>
        </authorList>
    </citation>
    <scope>NUCLEOTIDE SEQUENCE [LARGE SCALE GENOMIC DNA]</scope>
    <source>
        <strain evidence="7 8">LMG 18435</strain>
    </source>
</reference>
<comment type="subcellular location">
    <subcellularLocation>
        <location evidence="5">Cytoplasm</location>
    </subcellularLocation>
</comment>
<comment type="caution">
    <text evidence="7">The sequence shown here is derived from an EMBL/GenBank/DDBJ whole genome shotgun (WGS) entry which is preliminary data.</text>
</comment>
<dbReference type="GO" id="GO:0005737">
    <property type="term" value="C:cytoplasm"/>
    <property type="evidence" value="ECO:0007669"/>
    <property type="project" value="UniProtKB-SubCell"/>
</dbReference>
<keyword evidence="7" id="KW-0436">Ligase</keyword>
<organism evidence="7 8">
    <name type="scientific">Heyndrickxia shackletonii</name>
    <dbReference type="NCBI Taxonomy" id="157838"/>
    <lineage>
        <taxon>Bacteria</taxon>
        <taxon>Bacillati</taxon>
        <taxon>Bacillota</taxon>
        <taxon>Bacilli</taxon>
        <taxon>Bacillales</taxon>
        <taxon>Bacillaceae</taxon>
        <taxon>Heyndrickxia</taxon>
    </lineage>
</organism>
<evidence type="ECO:0000256" key="5">
    <source>
        <dbReference type="HAMAP-Rule" id="MF_00565"/>
    </source>
</evidence>
<keyword evidence="2 5" id="KW-0963">Cytoplasm</keyword>
<dbReference type="SUPFAM" id="SSF47336">
    <property type="entry name" value="ACP-like"/>
    <property type="match status" value="1"/>
</dbReference>
<dbReference type="STRING" id="157838.AN964_19580"/>
<dbReference type="Pfam" id="PF00550">
    <property type="entry name" value="PP-binding"/>
    <property type="match status" value="1"/>
</dbReference>
<feature type="domain" description="Carrier" evidence="6">
    <location>
        <begin position="1"/>
        <end position="77"/>
    </location>
</feature>
<keyword evidence="8" id="KW-1185">Reference proteome</keyword>
<dbReference type="OrthoDB" id="6462171at2"/>
<dbReference type="Gene3D" id="1.10.1200.10">
    <property type="entry name" value="ACP-like"/>
    <property type="match status" value="1"/>
</dbReference>
<sequence>MEKQDIINLLAEICQDDVVKEDPNIDLFETGLLDSFGTINFLVEVDERFGINIPITEFNREEWNTPNNIAEKLAEHQ</sequence>
<protein>
    <recommendedName>
        <fullName evidence="5">D-alanyl carrier protein</fullName>
        <shortName evidence="5">DCP</shortName>
    </recommendedName>
    <alternativeName>
        <fullName evidence="5">D-alanine--poly(phosphoribitol) ligase subunit 2</fullName>
    </alternativeName>
</protein>
<dbReference type="EMBL" id="LJJC01000006">
    <property type="protein sequence ID" value="KQL51201.1"/>
    <property type="molecule type" value="Genomic_DNA"/>
</dbReference>
<gene>
    <name evidence="5" type="primary">dltC</name>
    <name evidence="7" type="ORF">AN964_19580</name>
</gene>
<dbReference type="Proteomes" id="UP000051888">
    <property type="component" value="Unassembled WGS sequence"/>
</dbReference>
<dbReference type="RefSeq" id="WP_055741505.1">
    <property type="nucleotide sequence ID" value="NZ_JAAIWL010000049.1"/>
</dbReference>
<dbReference type="InterPro" id="IPR036736">
    <property type="entry name" value="ACP-like_sf"/>
</dbReference>
<dbReference type="GO" id="GO:0036370">
    <property type="term" value="F:D-alanyl carrier activity"/>
    <property type="evidence" value="ECO:0007669"/>
    <property type="project" value="UniProtKB-UniRule"/>
</dbReference>
<dbReference type="GO" id="GO:0016874">
    <property type="term" value="F:ligase activity"/>
    <property type="evidence" value="ECO:0007669"/>
    <property type="project" value="UniProtKB-KW"/>
</dbReference>
<dbReference type="HAMAP" id="MF_00565">
    <property type="entry name" value="DltC"/>
    <property type="match status" value="1"/>
</dbReference>
<dbReference type="GO" id="GO:0070395">
    <property type="term" value="P:lipoteichoic acid biosynthetic process"/>
    <property type="evidence" value="ECO:0007669"/>
    <property type="project" value="UniProtKB-UniRule"/>
</dbReference>
<accession>A0A0Q3TC81</accession>
<dbReference type="NCBIfam" id="NF003464">
    <property type="entry name" value="PRK05087.1"/>
    <property type="match status" value="1"/>
</dbReference>
<dbReference type="AlphaFoldDB" id="A0A0Q3TC81"/>
<dbReference type="GO" id="GO:0071555">
    <property type="term" value="P:cell wall organization"/>
    <property type="evidence" value="ECO:0007669"/>
    <property type="project" value="UniProtKB-KW"/>
</dbReference>
<comment type="PTM">
    <text evidence="5">4'-phosphopantetheine is transferred from CoA to a specific serine of apo-DCP.</text>
</comment>
<evidence type="ECO:0000256" key="2">
    <source>
        <dbReference type="ARBA" id="ARBA00022490"/>
    </source>
</evidence>
<keyword evidence="3 5" id="KW-0597">Phosphoprotein</keyword>
<proteinExistence type="inferred from homology"/>
<evidence type="ECO:0000256" key="3">
    <source>
        <dbReference type="ARBA" id="ARBA00022553"/>
    </source>
</evidence>
<keyword evidence="1 5" id="KW-0596">Phosphopantetheine</keyword>
<dbReference type="InterPro" id="IPR009081">
    <property type="entry name" value="PP-bd_ACP"/>
</dbReference>
<evidence type="ECO:0000313" key="8">
    <source>
        <dbReference type="Proteomes" id="UP000051888"/>
    </source>
</evidence>
<name>A0A0Q3TC81_9BACI</name>
<dbReference type="PROSITE" id="PS50075">
    <property type="entry name" value="CARRIER"/>
    <property type="match status" value="1"/>
</dbReference>